<protein>
    <submittedName>
        <fullName evidence="1">Uncharacterized protein</fullName>
    </submittedName>
</protein>
<reference evidence="2" key="1">
    <citation type="journal article" date="2019" name="Int. J. Syst. Evol. Microbiol.">
        <title>The Global Catalogue of Microorganisms (GCM) 10K type strain sequencing project: providing services to taxonomists for standard genome sequencing and annotation.</title>
        <authorList>
            <consortium name="The Broad Institute Genomics Platform"/>
            <consortium name="The Broad Institute Genome Sequencing Center for Infectious Disease"/>
            <person name="Wu L."/>
            <person name="Ma J."/>
        </authorList>
    </citation>
    <scope>NUCLEOTIDE SEQUENCE [LARGE SCALE GENOMIC DNA]</scope>
    <source>
        <strain evidence="2">JCM 15572</strain>
    </source>
</reference>
<organism evidence="1 2">
    <name type="scientific">Kribbella hippodromi</name>
    <dbReference type="NCBI Taxonomy" id="434347"/>
    <lineage>
        <taxon>Bacteria</taxon>
        <taxon>Bacillati</taxon>
        <taxon>Actinomycetota</taxon>
        <taxon>Actinomycetes</taxon>
        <taxon>Propionibacteriales</taxon>
        <taxon>Kribbellaceae</taxon>
        <taxon>Kribbella</taxon>
    </lineage>
</organism>
<accession>A0ABP4PX04</accession>
<keyword evidence="2" id="KW-1185">Reference proteome</keyword>
<evidence type="ECO:0000313" key="1">
    <source>
        <dbReference type="EMBL" id="GAA1593982.1"/>
    </source>
</evidence>
<dbReference type="InterPro" id="IPR058347">
    <property type="entry name" value="DUF8034"/>
</dbReference>
<sequence length="629" mass="69680">MTRPSSERIRLTATARTGEAPRWAVLQRQLFDLMDRGRREFTARYTTGDGRLEFPYTLNSRDGVDDFYESFFNWPTLYLLGGADDLLDSTKQHWRGITAQLTELGMLIGEFERGYDWFHQGESLLLFFGLCAADPDDQAFAERADRFARLYLPESPSGNYDPGRRIIRAPHTGAGGPRPGLGDGWSTYRHDSGMRHWGLPLYDLPGITDWDDLADPANAGRMGAALQSRVGCGDTVVNLSATSLVANAWLFTGADDLASWVLDYVDAWRERMSAVGILPDNVGPSGLVGELHDGAWYGGHYGWTWPHGLHSVGAAAVVGALNAVLVDGDRNRFDLARNPLEVTWAHAKQGVIADEPMSLRDIWAAHLGDDLAAHSVLVPNRHGPKGWFDYQPPPVPFATWLWHASGEHQDAERITRMHAASGYDWRTVRPFRDKMESGHEEPWLEYLAGRNPEFPERMLGVAIAEVGRRMRLMEQLAVPGGPDELHFWQQLNPVLTEALLQLTTGTPQVLYNGGLLAGRLRHYDPDRFRPGLPPDVAALVTRVDDQGAGVRLVNLSASATRRVVVAAGWFGEHRITAVRLPETPAATSQTGLDASAVEVVLPPGHQIALDLTLRLRAVQPRHQSTRTVC</sequence>
<proteinExistence type="predicted"/>
<dbReference type="Proteomes" id="UP001501705">
    <property type="component" value="Unassembled WGS sequence"/>
</dbReference>
<comment type="caution">
    <text evidence="1">The sequence shown here is derived from an EMBL/GenBank/DDBJ whole genome shotgun (WGS) entry which is preliminary data.</text>
</comment>
<evidence type="ECO:0000313" key="2">
    <source>
        <dbReference type="Proteomes" id="UP001501705"/>
    </source>
</evidence>
<dbReference type="RefSeq" id="WP_344238435.1">
    <property type="nucleotide sequence ID" value="NZ_BAAAPH010000022.1"/>
</dbReference>
<gene>
    <name evidence="1" type="ORF">GCM10009804_58140</name>
</gene>
<dbReference type="EMBL" id="BAAAPH010000022">
    <property type="protein sequence ID" value="GAA1593982.1"/>
    <property type="molecule type" value="Genomic_DNA"/>
</dbReference>
<dbReference type="Pfam" id="PF26099">
    <property type="entry name" value="DUF8034"/>
    <property type="match status" value="1"/>
</dbReference>
<name>A0ABP4PX04_9ACTN</name>